<dbReference type="PROSITE" id="PS00139">
    <property type="entry name" value="THIOL_PROTEASE_CYS"/>
    <property type="match status" value="1"/>
</dbReference>
<keyword evidence="3" id="KW-0378">Hydrolase</keyword>
<proteinExistence type="inferred from homology"/>
<evidence type="ECO:0000256" key="5">
    <source>
        <dbReference type="SAM" id="MobiDB-lite"/>
    </source>
</evidence>
<protein>
    <recommendedName>
        <fullName evidence="7">Peptidase C1A papain C-terminal domain-containing protein</fullName>
    </recommendedName>
</protein>
<reference evidence="9" key="1">
    <citation type="submission" date="2024-02" db="UniProtKB">
        <authorList>
            <consortium name="WormBaseParasite"/>
        </authorList>
    </citation>
    <scope>IDENTIFICATION</scope>
</reference>
<evidence type="ECO:0000256" key="3">
    <source>
        <dbReference type="ARBA" id="ARBA00022801"/>
    </source>
</evidence>
<feature type="compositionally biased region" description="Basic residues" evidence="5">
    <location>
        <begin position="130"/>
        <end position="144"/>
    </location>
</feature>
<evidence type="ECO:0000256" key="4">
    <source>
        <dbReference type="ARBA" id="ARBA00022807"/>
    </source>
</evidence>
<dbReference type="InterPro" id="IPR000169">
    <property type="entry name" value="Pept_cys_AS"/>
</dbReference>
<dbReference type="InterPro" id="IPR039417">
    <property type="entry name" value="Peptidase_C1A_papain-like"/>
</dbReference>
<keyword evidence="6" id="KW-0732">Signal</keyword>
<keyword evidence="2" id="KW-0645">Protease</keyword>
<dbReference type="InterPro" id="IPR038765">
    <property type="entry name" value="Papain-like_cys_pep_sf"/>
</dbReference>
<feature type="compositionally biased region" description="Acidic residues" evidence="5">
    <location>
        <begin position="148"/>
        <end position="176"/>
    </location>
</feature>
<dbReference type="PRINTS" id="PR00705">
    <property type="entry name" value="PAPAIN"/>
</dbReference>
<evidence type="ECO:0000256" key="1">
    <source>
        <dbReference type="ARBA" id="ARBA00008455"/>
    </source>
</evidence>
<feature type="region of interest" description="Disordered" evidence="5">
    <location>
        <begin position="125"/>
        <end position="184"/>
    </location>
</feature>
<organism evidence="8 9">
    <name type="scientific">Mesorhabditis belari</name>
    <dbReference type="NCBI Taxonomy" id="2138241"/>
    <lineage>
        <taxon>Eukaryota</taxon>
        <taxon>Metazoa</taxon>
        <taxon>Ecdysozoa</taxon>
        <taxon>Nematoda</taxon>
        <taxon>Chromadorea</taxon>
        <taxon>Rhabditida</taxon>
        <taxon>Rhabditina</taxon>
        <taxon>Rhabditomorpha</taxon>
        <taxon>Rhabditoidea</taxon>
        <taxon>Rhabditidae</taxon>
        <taxon>Mesorhabditinae</taxon>
        <taxon>Mesorhabditis</taxon>
    </lineage>
</organism>
<feature type="domain" description="Peptidase C1A papain C-terminal" evidence="7">
    <location>
        <begin position="185"/>
        <end position="405"/>
    </location>
</feature>
<evidence type="ECO:0000259" key="7">
    <source>
        <dbReference type="SMART" id="SM00645"/>
    </source>
</evidence>
<dbReference type="InterPro" id="IPR000668">
    <property type="entry name" value="Peptidase_C1A_C"/>
</dbReference>
<feature type="chain" id="PRO_5042155399" description="Peptidase C1A papain C-terminal domain-containing protein" evidence="6">
    <location>
        <begin position="20"/>
        <end position="407"/>
    </location>
</feature>
<dbReference type="Proteomes" id="UP000887575">
    <property type="component" value="Unassembled WGS sequence"/>
</dbReference>
<dbReference type="CDD" id="cd02248">
    <property type="entry name" value="Peptidase_C1A"/>
    <property type="match status" value="1"/>
</dbReference>
<name>A0AAF3FIQ6_9BILA</name>
<evidence type="ECO:0000313" key="8">
    <source>
        <dbReference type="Proteomes" id="UP000887575"/>
    </source>
</evidence>
<comment type="similarity">
    <text evidence="1">Belongs to the peptidase C1 family.</text>
</comment>
<dbReference type="SMART" id="SM00645">
    <property type="entry name" value="Pept_C1"/>
    <property type="match status" value="1"/>
</dbReference>
<dbReference type="SUPFAM" id="SSF54001">
    <property type="entry name" value="Cysteine proteinases"/>
    <property type="match status" value="1"/>
</dbReference>
<evidence type="ECO:0000256" key="2">
    <source>
        <dbReference type="ARBA" id="ARBA00022670"/>
    </source>
</evidence>
<sequence>MRSLLILVSLLGFVVISLADDDSGEHVVDVNNLGNDLTKDLGSDVEDFKKFNKRFNKKIKQKDFKKAAKAFKENNSKLKALQEKNKGKKFKLKMNRFMALPEEEFQSTVLISPTSMKFNSKTRAIDRKAKAARQQKRTGKKHKRDTGEAEVSEVAEEEEPIENEEWAEETNTEEEPYDPRIDDKLPEKFDWRDYGVITPVKDQSTCGSCWTFSANGVLEAQHARKHPGELLDLSEQQIMTCVSPDRLHICKGGKSEDVFEYFLNNSLVTEAENPYTPSKTITPRDAGCKKIISPKVKVASHVSLRGSTVDEIKDALIQDGPISVGVYLNPEFDYYAGGLFDAPCTDHEAGGHAMIIVGYGKEDDGTPYWIIKNSWGEDWGEGGYIKWKMGDNLCSVESKRLNQAQIV</sequence>
<dbReference type="Gene3D" id="3.90.70.10">
    <property type="entry name" value="Cysteine proteinases"/>
    <property type="match status" value="1"/>
</dbReference>
<dbReference type="AlphaFoldDB" id="A0AAF3FIQ6"/>
<accession>A0AAF3FIQ6</accession>
<keyword evidence="4" id="KW-0788">Thiol protease</keyword>
<evidence type="ECO:0000313" key="9">
    <source>
        <dbReference type="WBParaSite" id="MBELARI_LOCUS6705"/>
    </source>
</evidence>
<feature type="signal peptide" evidence="6">
    <location>
        <begin position="1"/>
        <end position="19"/>
    </location>
</feature>
<dbReference type="GO" id="GO:0006508">
    <property type="term" value="P:proteolysis"/>
    <property type="evidence" value="ECO:0007669"/>
    <property type="project" value="UniProtKB-KW"/>
</dbReference>
<evidence type="ECO:0000256" key="6">
    <source>
        <dbReference type="SAM" id="SignalP"/>
    </source>
</evidence>
<keyword evidence="8" id="KW-1185">Reference proteome</keyword>
<dbReference type="WBParaSite" id="MBELARI_LOCUS6705">
    <property type="protein sequence ID" value="MBELARI_LOCUS6705"/>
    <property type="gene ID" value="MBELARI_LOCUS6705"/>
</dbReference>
<dbReference type="Pfam" id="PF00112">
    <property type="entry name" value="Peptidase_C1"/>
    <property type="match status" value="1"/>
</dbReference>
<dbReference type="Gene3D" id="1.10.287.2250">
    <property type="match status" value="1"/>
</dbReference>
<dbReference type="GO" id="GO:0008234">
    <property type="term" value="F:cysteine-type peptidase activity"/>
    <property type="evidence" value="ECO:0007669"/>
    <property type="project" value="UniProtKB-KW"/>
</dbReference>
<dbReference type="InterPro" id="IPR013128">
    <property type="entry name" value="Peptidase_C1A"/>
</dbReference>
<dbReference type="PANTHER" id="PTHR12411">
    <property type="entry name" value="CYSTEINE PROTEASE FAMILY C1-RELATED"/>
    <property type="match status" value="1"/>
</dbReference>